<dbReference type="SUPFAM" id="SSF56300">
    <property type="entry name" value="Metallo-dependent phosphatases"/>
    <property type="match status" value="1"/>
</dbReference>
<evidence type="ECO:0000313" key="3">
    <source>
        <dbReference type="EMBL" id="EMN89689.1"/>
    </source>
</evidence>
<dbReference type="Pfam" id="PF09587">
    <property type="entry name" value="PGA_cap"/>
    <property type="match status" value="1"/>
</dbReference>
<dbReference type="CDD" id="cd07381">
    <property type="entry name" value="MPP_CapA"/>
    <property type="match status" value="1"/>
</dbReference>
<dbReference type="PANTHER" id="PTHR33393:SF13">
    <property type="entry name" value="PGA BIOSYNTHESIS PROTEIN CAPA"/>
    <property type="match status" value="1"/>
</dbReference>
<sequence>MNLSFYVLFKRVGFKSVSHSIPILKKIFPILNEIDSLSSVFFSLFQILEIFKNSALRVRNRKSRNRFYFSKSVVRLLGASNGKLYYFLSELTLEIFFSVFLIFWKTWIFKCKGALQCSINCRKFPNTIRHVLVSHSTARVAAMRETPKFSLLGRSLILFFLFISCSPEILKDSSSQNSETNSPSALAVFQDKIDSVLHPEHNHDPELLKVLAGGDVMFNWGIRDTIQRHGEIAPVKGLKSLFNEVDFRMVNLETPVVASKTEESEKAYIFTAHEKDLDSLKFLGVDMVFLGNNHSFDHGQRGMDETLSILNKNNILNVGAGKKLPQVLNPLNLSLKGSDLRIHSVTAIAEPSHYATPTRSGVAPFLLPSLQAAFFEKHPSRFKNHSSPIRIVSLHWGIEYSPFPTSDQRKIARTLIDSGVKIVIGHHPHIPQGVEVYKGGVILYSLGNLIFGSRNSYLNHNLVAIFHIRRNRLERVELVPIFGKFQKEDHRIRPVIGQEAQEFLHEIAVLSAEFGTRFRIEGDRAFLDLPTNSPLTPVFRRKK</sequence>
<dbReference type="InterPro" id="IPR029052">
    <property type="entry name" value="Metallo-depent_PP-like"/>
</dbReference>
<proteinExistence type="inferred from homology"/>
<evidence type="ECO:0000256" key="1">
    <source>
        <dbReference type="ARBA" id="ARBA00005662"/>
    </source>
</evidence>
<gene>
    <name evidence="3" type="ORF">LEP1GSC108_2510</name>
</gene>
<dbReference type="Gene3D" id="3.60.21.10">
    <property type="match status" value="1"/>
</dbReference>
<dbReference type="InterPro" id="IPR052169">
    <property type="entry name" value="CW_Biosynth-Accessory"/>
</dbReference>
<dbReference type="AlphaFoldDB" id="M6Q2Y1"/>
<protein>
    <submittedName>
        <fullName evidence="3">Bacterial capsule synthesis protein</fullName>
    </submittedName>
</protein>
<feature type="domain" description="Capsule synthesis protein CapA" evidence="2">
    <location>
        <begin position="209"/>
        <end position="453"/>
    </location>
</feature>
<keyword evidence="4" id="KW-1185">Reference proteome</keyword>
<dbReference type="PANTHER" id="PTHR33393">
    <property type="entry name" value="POLYGLUTAMINE SYNTHESIS ACCESSORY PROTEIN RV0574C-RELATED"/>
    <property type="match status" value="1"/>
</dbReference>
<evidence type="ECO:0000259" key="2">
    <source>
        <dbReference type="SMART" id="SM00854"/>
    </source>
</evidence>
<organism evidence="3 4">
    <name type="scientific">Leptospira weilii str. UI 13098</name>
    <dbReference type="NCBI Taxonomy" id="1088542"/>
    <lineage>
        <taxon>Bacteria</taxon>
        <taxon>Pseudomonadati</taxon>
        <taxon>Spirochaetota</taxon>
        <taxon>Spirochaetia</taxon>
        <taxon>Leptospirales</taxon>
        <taxon>Leptospiraceae</taxon>
        <taxon>Leptospira</taxon>
    </lineage>
</organism>
<dbReference type="SMART" id="SM00854">
    <property type="entry name" value="PGA_cap"/>
    <property type="match status" value="1"/>
</dbReference>
<comment type="caution">
    <text evidence="3">The sequence shown here is derived from an EMBL/GenBank/DDBJ whole genome shotgun (WGS) entry which is preliminary data.</text>
</comment>
<reference evidence="3 4" key="1">
    <citation type="submission" date="2013-01" db="EMBL/GenBank/DDBJ databases">
        <authorList>
            <person name="Harkins D.M."/>
            <person name="Durkin A.S."/>
            <person name="Brinkac L.M."/>
            <person name="Haft D.H."/>
            <person name="Selengut J.D."/>
            <person name="Sanka R."/>
            <person name="DePew J."/>
            <person name="Purushe J."/>
            <person name="Chanthongthip A."/>
            <person name="Lattana O."/>
            <person name="Phetsouvanh R."/>
            <person name="Newton P.N."/>
            <person name="Vinetz J.M."/>
            <person name="Sutton G.G."/>
            <person name="Nierman W.C."/>
            <person name="Fouts D.E."/>
        </authorList>
    </citation>
    <scope>NUCLEOTIDE SEQUENCE [LARGE SCALE GENOMIC DNA]</scope>
    <source>
        <strain evidence="3 4">UI 13098</strain>
    </source>
</reference>
<evidence type="ECO:0000313" key="4">
    <source>
        <dbReference type="Proteomes" id="UP000012118"/>
    </source>
</evidence>
<name>M6Q2Y1_9LEPT</name>
<dbReference type="Proteomes" id="UP000012118">
    <property type="component" value="Unassembled WGS sequence"/>
</dbReference>
<dbReference type="EMBL" id="AHNU02000049">
    <property type="protein sequence ID" value="EMN89689.1"/>
    <property type="molecule type" value="Genomic_DNA"/>
</dbReference>
<comment type="similarity">
    <text evidence="1">Belongs to the CapA family.</text>
</comment>
<dbReference type="InterPro" id="IPR019079">
    <property type="entry name" value="Capsule_synth_CapA"/>
</dbReference>
<accession>M6Q2Y1</accession>